<dbReference type="Pfam" id="PF02604">
    <property type="entry name" value="PhdYeFM_antitox"/>
    <property type="match status" value="1"/>
</dbReference>
<comment type="caution">
    <text evidence="3">The sequence shown here is derived from an EMBL/GenBank/DDBJ whole genome shotgun (WGS) entry which is preliminary data.</text>
</comment>
<accession>A0ABP7HS42</accession>
<dbReference type="Proteomes" id="UP001501009">
    <property type="component" value="Unassembled WGS sequence"/>
</dbReference>
<proteinExistence type="inferred from homology"/>
<name>A0ABP7HS42_9ACTN</name>
<reference evidence="4" key="1">
    <citation type="journal article" date="2019" name="Int. J. Syst. Evol. Microbiol.">
        <title>The Global Catalogue of Microorganisms (GCM) 10K type strain sequencing project: providing services to taxonomists for standard genome sequencing and annotation.</title>
        <authorList>
            <consortium name="The Broad Institute Genomics Platform"/>
            <consortium name="The Broad Institute Genome Sequencing Center for Infectious Disease"/>
            <person name="Wu L."/>
            <person name="Ma J."/>
        </authorList>
    </citation>
    <scope>NUCLEOTIDE SEQUENCE [LARGE SCALE GENOMIC DNA]</scope>
    <source>
        <strain evidence="4">JCM 17138</strain>
    </source>
</reference>
<dbReference type="NCBIfam" id="TIGR01552">
    <property type="entry name" value="phd_fam"/>
    <property type="match status" value="1"/>
</dbReference>
<evidence type="ECO:0000256" key="2">
    <source>
        <dbReference type="RuleBase" id="RU362080"/>
    </source>
</evidence>
<dbReference type="EMBL" id="BAABDE010000015">
    <property type="protein sequence ID" value="GAA3796507.1"/>
    <property type="molecule type" value="Genomic_DNA"/>
</dbReference>
<evidence type="ECO:0000256" key="1">
    <source>
        <dbReference type="ARBA" id="ARBA00009981"/>
    </source>
</evidence>
<organism evidence="3 4">
    <name type="scientific">Streptomyces coacervatus</name>
    <dbReference type="NCBI Taxonomy" id="647381"/>
    <lineage>
        <taxon>Bacteria</taxon>
        <taxon>Bacillati</taxon>
        <taxon>Actinomycetota</taxon>
        <taxon>Actinomycetes</taxon>
        <taxon>Kitasatosporales</taxon>
        <taxon>Streptomycetaceae</taxon>
        <taxon>Streptomyces</taxon>
    </lineage>
</organism>
<gene>
    <name evidence="3" type="ORF">GCM10022403_032930</name>
</gene>
<keyword evidence="4" id="KW-1185">Reference proteome</keyword>
<dbReference type="RefSeq" id="WP_369293698.1">
    <property type="nucleotide sequence ID" value="NZ_BAABDE010000015.1"/>
</dbReference>
<dbReference type="SUPFAM" id="SSF143120">
    <property type="entry name" value="YefM-like"/>
    <property type="match status" value="1"/>
</dbReference>
<comment type="function">
    <text evidence="2">Antitoxin component of a type II toxin-antitoxin (TA) system.</text>
</comment>
<dbReference type="InterPro" id="IPR036165">
    <property type="entry name" value="YefM-like_sf"/>
</dbReference>
<sequence>MASIGSKEAKGVLSQLMQRAERGETIRITKYGRDAVVMISAERYDRLTRNLMEDN</sequence>
<dbReference type="InterPro" id="IPR006442">
    <property type="entry name" value="Antitoxin_Phd/YefM"/>
</dbReference>
<evidence type="ECO:0000313" key="3">
    <source>
        <dbReference type="EMBL" id="GAA3796507.1"/>
    </source>
</evidence>
<protein>
    <recommendedName>
        <fullName evidence="2">Antitoxin</fullName>
    </recommendedName>
</protein>
<dbReference type="Gene3D" id="3.40.1620.10">
    <property type="entry name" value="YefM-like domain"/>
    <property type="match status" value="1"/>
</dbReference>
<comment type="similarity">
    <text evidence="1 2">Belongs to the phD/YefM antitoxin family.</text>
</comment>
<evidence type="ECO:0000313" key="4">
    <source>
        <dbReference type="Proteomes" id="UP001501009"/>
    </source>
</evidence>